<evidence type="ECO:0000313" key="1">
    <source>
        <dbReference type="EMBL" id="SFT73284.1"/>
    </source>
</evidence>
<reference evidence="1 2" key="1">
    <citation type="submission" date="2016-10" db="EMBL/GenBank/DDBJ databases">
        <authorList>
            <person name="Varghese N."/>
            <person name="Submissions S."/>
        </authorList>
    </citation>
    <scope>NUCLEOTIDE SEQUENCE [LARGE SCALE GENOMIC DNA]</scope>
    <source>
        <strain evidence="1 2">DSM 11855</strain>
    </source>
</reference>
<keyword evidence="2" id="KW-1185">Reference proteome</keyword>
<dbReference type="EMBL" id="FPAO01000008">
    <property type="protein sequence ID" value="SFT73284.1"/>
    <property type="molecule type" value="Genomic_DNA"/>
</dbReference>
<organism evidence="1 2">
    <name type="scientific">Methanosarcina thermophila</name>
    <dbReference type="NCBI Taxonomy" id="2210"/>
    <lineage>
        <taxon>Archaea</taxon>
        <taxon>Methanobacteriati</taxon>
        <taxon>Methanobacteriota</taxon>
        <taxon>Stenosarchaea group</taxon>
        <taxon>Methanomicrobia</taxon>
        <taxon>Methanosarcinales</taxon>
        <taxon>Methanosarcinaceae</taxon>
        <taxon>Methanosarcina</taxon>
    </lineage>
</organism>
<accession>A0A1I7AEC7</accession>
<sequence>MTCIDDRELDKVTYSSICLPCKHFQREAYSETGKKTCDAFPDGIPDEIWRGNNDHKKPYPGDHWIQFEHL</sequence>
<protein>
    <submittedName>
        <fullName evidence="1">Uncharacterized protein</fullName>
    </submittedName>
</protein>
<dbReference type="RefSeq" id="WP_149761781.1">
    <property type="nucleotide sequence ID" value="NZ_FPAO01000008.1"/>
</dbReference>
<evidence type="ECO:0000313" key="2">
    <source>
        <dbReference type="Proteomes" id="UP000323733"/>
    </source>
</evidence>
<proteinExistence type="predicted"/>
<dbReference type="Proteomes" id="UP000323733">
    <property type="component" value="Unassembled WGS sequence"/>
</dbReference>
<name>A0A1I7AEC7_METTE</name>
<gene>
    <name evidence="1" type="ORF">SAMN02910340_02083</name>
</gene>
<dbReference type="AlphaFoldDB" id="A0A1I7AEC7"/>